<comment type="caution">
    <text evidence="2">The sequence shown here is derived from an EMBL/GenBank/DDBJ whole genome shotgun (WGS) entry which is preliminary data.</text>
</comment>
<evidence type="ECO:0000313" key="2">
    <source>
        <dbReference type="EMBL" id="GEP43110.1"/>
    </source>
</evidence>
<feature type="compositionally biased region" description="Basic and acidic residues" evidence="1">
    <location>
        <begin position="38"/>
        <end position="64"/>
    </location>
</feature>
<protein>
    <submittedName>
        <fullName evidence="2">Uncharacterized protein</fullName>
    </submittedName>
</protein>
<dbReference type="RefSeq" id="WP_146850689.1">
    <property type="nucleotide sequence ID" value="NZ_BKAG01000014.1"/>
</dbReference>
<evidence type="ECO:0000313" key="3">
    <source>
        <dbReference type="Proteomes" id="UP000321577"/>
    </source>
</evidence>
<name>A0A512M8N7_9BACT</name>
<gene>
    <name evidence="2" type="ORF">BGE01nite_24010</name>
</gene>
<dbReference type="EMBL" id="BKAG01000014">
    <property type="protein sequence ID" value="GEP43110.1"/>
    <property type="molecule type" value="Genomic_DNA"/>
</dbReference>
<organism evidence="2 3">
    <name type="scientific">Brevifollis gellanilyticus</name>
    <dbReference type="NCBI Taxonomy" id="748831"/>
    <lineage>
        <taxon>Bacteria</taxon>
        <taxon>Pseudomonadati</taxon>
        <taxon>Verrucomicrobiota</taxon>
        <taxon>Verrucomicrobiia</taxon>
        <taxon>Verrucomicrobiales</taxon>
        <taxon>Verrucomicrobiaceae</taxon>
    </lineage>
</organism>
<reference evidence="2 3" key="1">
    <citation type="submission" date="2019-07" db="EMBL/GenBank/DDBJ databases">
        <title>Whole genome shotgun sequence of Brevifollis gellanilyticus NBRC 108608.</title>
        <authorList>
            <person name="Hosoyama A."/>
            <person name="Uohara A."/>
            <person name="Ohji S."/>
            <person name="Ichikawa N."/>
        </authorList>
    </citation>
    <scope>NUCLEOTIDE SEQUENCE [LARGE SCALE GENOMIC DNA]</scope>
    <source>
        <strain evidence="2 3">NBRC 108608</strain>
    </source>
</reference>
<dbReference type="NCBIfam" id="NF041924">
    <property type="entry name" value="QatB"/>
    <property type="match status" value="1"/>
</dbReference>
<proteinExistence type="predicted"/>
<feature type="compositionally biased region" description="Polar residues" evidence="1">
    <location>
        <begin position="1"/>
        <end position="13"/>
    </location>
</feature>
<accession>A0A512M8N7</accession>
<evidence type="ECO:0000256" key="1">
    <source>
        <dbReference type="SAM" id="MobiDB-lite"/>
    </source>
</evidence>
<keyword evidence="3" id="KW-1185">Reference proteome</keyword>
<dbReference type="Proteomes" id="UP000321577">
    <property type="component" value="Unassembled WGS sequence"/>
</dbReference>
<sequence length="294" mass="31850">MGTSNKYGGTPSRSPLLPSWVGDIGGLPGEPATPPAPPDKDEKPEKPQKKEDDTKDPEKKKEVVQEPPPKRYQTARSNFTEFAKSGGRNHAKLGRALSAYVRSGSGGARTAARRMGSSRKAAARVGGFIRDVQQMGPREALERIKCGDLVGKPANEIMHRLVDAFCPAGGPVDEGIARQAFAETVAQWSEQELPPIEQLTVDQWQELLVDFVSHSIELKVFSDIGEKGIEMPANAQQALNIQTELSSVIEGCVRNAFGDNAGGFTTLTDPQIFNVMESIYERAWGFIESVGGES</sequence>
<dbReference type="OrthoDB" id="1430738at2"/>
<feature type="region of interest" description="Disordered" evidence="1">
    <location>
        <begin position="1"/>
        <end position="75"/>
    </location>
</feature>
<dbReference type="AlphaFoldDB" id="A0A512M8N7"/>
<dbReference type="InterPro" id="IPR049675">
    <property type="entry name" value="QatB"/>
</dbReference>